<dbReference type="Pfam" id="PF00686">
    <property type="entry name" value="CBM_20"/>
    <property type="match status" value="1"/>
</dbReference>
<dbReference type="Pfam" id="PF00651">
    <property type="entry name" value="BTB"/>
    <property type="match status" value="1"/>
</dbReference>
<dbReference type="Gene3D" id="1.25.40.20">
    <property type="entry name" value="Ankyrin repeat-containing domain"/>
    <property type="match status" value="1"/>
</dbReference>
<feature type="domain" description="CBM20" evidence="4">
    <location>
        <begin position="1"/>
        <end position="95"/>
    </location>
</feature>
<sequence>MPDTKLGDTVQIIGNLEELGKWNILKSIELKTNSEEFPIWNVQIDLPKNKWIEYKFIVKRNNTDFYWEKISFNRTLFVLNDISKKIYAVFGVPQSEMNNLFFAIQSFNPVAVRSCLETGVDSNNNEKIQPLHLACSLKCSFEIISLLLRFGADSNSKNVVSPLHIAINNHSKLDVISLLISYGADVNSLGIFSCLHLACQKESDFPIIRKLVESGANILSKDLGKKPVDYCNDPFIQIYLNSYSSLVGDFEKLYYSDKFCDFEIYLDNRCFQFHKLILEMRLGRDNLQHFLDILSHMSEIELDFLMKFIYFGNFDFSSKNLIENFCENLKLGSFLEMTGRKGIIKSLEKLYYEDERKDFTIFCQEQQFKVHKLVVFTRSKTIQKLLLKDSSIDCFVCEEKFQEVFMIAFIKYLYLDDFEISIEKFNQDLEKAQKVFGLNEFSILRYKLSKLEEEFFLKN</sequence>
<gene>
    <name evidence="5" type="ORF">M0811_03887</name>
</gene>
<dbReference type="Pfam" id="PF00023">
    <property type="entry name" value="Ank"/>
    <property type="match status" value="1"/>
</dbReference>
<dbReference type="InterPro" id="IPR036770">
    <property type="entry name" value="Ankyrin_rpt-contain_sf"/>
</dbReference>
<dbReference type="InterPro" id="IPR050745">
    <property type="entry name" value="Multifunctional_regulatory"/>
</dbReference>
<reference evidence="5" key="1">
    <citation type="submission" date="2022-10" db="EMBL/GenBank/DDBJ databases">
        <title>Novel sulphate-reducing endosymbionts in the free-living metamonad Anaeramoeba.</title>
        <authorList>
            <person name="Jerlstrom-Hultqvist J."/>
            <person name="Cepicka I."/>
            <person name="Gallot-Lavallee L."/>
            <person name="Salas-Leiva D."/>
            <person name="Curtis B.A."/>
            <person name="Zahonova K."/>
            <person name="Pipaliya S."/>
            <person name="Dacks J."/>
            <person name="Roger A.J."/>
        </authorList>
    </citation>
    <scope>NUCLEOTIDE SEQUENCE</scope>
    <source>
        <strain evidence="5">BMAN</strain>
    </source>
</reference>
<dbReference type="SMART" id="SM01065">
    <property type="entry name" value="CBM_2"/>
    <property type="match status" value="1"/>
</dbReference>
<dbReference type="EMBL" id="JAPDFW010000011">
    <property type="protein sequence ID" value="KAJ5080402.1"/>
    <property type="molecule type" value="Genomic_DNA"/>
</dbReference>
<evidence type="ECO:0000256" key="1">
    <source>
        <dbReference type="ARBA" id="ARBA00022737"/>
    </source>
</evidence>
<accession>A0A9Q0LWR5</accession>
<dbReference type="Gene3D" id="2.60.40.10">
    <property type="entry name" value="Immunoglobulins"/>
    <property type="match status" value="1"/>
</dbReference>
<evidence type="ECO:0000313" key="5">
    <source>
        <dbReference type="EMBL" id="KAJ5080402.1"/>
    </source>
</evidence>
<evidence type="ECO:0000256" key="2">
    <source>
        <dbReference type="ARBA" id="ARBA00023043"/>
    </source>
</evidence>
<dbReference type="Pfam" id="PF12796">
    <property type="entry name" value="Ank_2"/>
    <property type="match status" value="1"/>
</dbReference>
<dbReference type="Proteomes" id="UP001149090">
    <property type="component" value="Unassembled WGS sequence"/>
</dbReference>
<dbReference type="OrthoDB" id="408870at2759"/>
<dbReference type="SMART" id="SM00248">
    <property type="entry name" value="ANK"/>
    <property type="match status" value="4"/>
</dbReference>
<dbReference type="SUPFAM" id="SSF48403">
    <property type="entry name" value="Ankyrin repeat"/>
    <property type="match status" value="1"/>
</dbReference>
<dbReference type="CDD" id="cd05467">
    <property type="entry name" value="CBM20"/>
    <property type="match status" value="1"/>
</dbReference>
<dbReference type="SUPFAM" id="SSF54695">
    <property type="entry name" value="POZ domain"/>
    <property type="match status" value="2"/>
</dbReference>
<evidence type="ECO:0000313" key="6">
    <source>
        <dbReference type="Proteomes" id="UP001149090"/>
    </source>
</evidence>
<dbReference type="PROSITE" id="PS50297">
    <property type="entry name" value="ANK_REP_REGION"/>
    <property type="match status" value="1"/>
</dbReference>
<dbReference type="PROSITE" id="PS51166">
    <property type="entry name" value="CBM20"/>
    <property type="match status" value="1"/>
</dbReference>
<dbReference type="InterPro" id="IPR013783">
    <property type="entry name" value="Ig-like_fold"/>
</dbReference>
<keyword evidence="6" id="KW-1185">Reference proteome</keyword>
<evidence type="ECO:0000256" key="3">
    <source>
        <dbReference type="PROSITE-ProRule" id="PRU00023"/>
    </source>
</evidence>
<dbReference type="AlphaFoldDB" id="A0A9Q0LWR5"/>
<dbReference type="InterPro" id="IPR011333">
    <property type="entry name" value="SKP1/BTB/POZ_sf"/>
</dbReference>
<feature type="repeat" description="ANK" evidence="3">
    <location>
        <begin position="126"/>
        <end position="159"/>
    </location>
</feature>
<dbReference type="InterPro" id="IPR013784">
    <property type="entry name" value="Carb-bd-like_fold"/>
</dbReference>
<dbReference type="PANTHER" id="PTHR24189">
    <property type="entry name" value="MYOTROPHIN"/>
    <property type="match status" value="1"/>
</dbReference>
<dbReference type="InterPro" id="IPR000210">
    <property type="entry name" value="BTB/POZ_dom"/>
</dbReference>
<organism evidence="5 6">
    <name type="scientific">Anaeramoeba ignava</name>
    <name type="common">Anaerobic marine amoeba</name>
    <dbReference type="NCBI Taxonomy" id="1746090"/>
    <lineage>
        <taxon>Eukaryota</taxon>
        <taxon>Metamonada</taxon>
        <taxon>Anaeramoebidae</taxon>
        <taxon>Anaeramoeba</taxon>
    </lineage>
</organism>
<feature type="repeat" description="ANK" evidence="3">
    <location>
        <begin position="158"/>
        <end position="191"/>
    </location>
</feature>
<dbReference type="GO" id="GO:2001070">
    <property type="term" value="F:starch binding"/>
    <property type="evidence" value="ECO:0007669"/>
    <property type="project" value="InterPro"/>
</dbReference>
<dbReference type="PROSITE" id="PS50088">
    <property type="entry name" value="ANK_REPEAT"/>
    <property type="match status" value="2"/>
</dbReference>
<dbReference type="Gene3D" id="3.30.710.10">
    <property type="entry name" value="Potassium Channel Kv1.1, Chain A"/>
    <property type="match status" value="2"/>
</dbReference>
<keyword evidence="1" id="KW-0677">Repeat</keyword>
<dbReference type="SUPFAM" id="SSF49452">
    <property type="entry name" value="Starch-binding domain-like"/>
    <property type="match status" value="1"/>
</dbReference>
<dbReference type="PANTHER" id="PTHR24189:SF50">
    <property type="entry name" value="ANKYRIN REPEAT AND SOCS BOX PROTEIN 2"/>
    <property type="match status" value="1"/>
</dbReference>
<dbReference type="CDD" id="cd18186">
    <property type="entry name" value="BTB_POZ_ZBTB_KLHL-like"/>
    <property type="match status" value="1"/>
</dbReference>
<keyword evidence="2 3" id="KW-0040">ANK repeat</keyword>
<protein>
    <submittedName>
        <fullName evidence="5">Ankyrin repeat-containing protein</fullName>
    </submittedName>
</protein>
<name>A0A9Q0LWR5_ANAIG</name>
<comment type="caution">
    <text evidence="5">The sequence shown here is derived from an EMBL/GenBank/DDBJ whole genome shotgun (WGS) entry which is preliminary data.</text>
</comment>
<dbReference type="InterPro" id="IPR002110">
    <property type="entry name" value="Ankyrin_rpt"/>
</dbReference>
<proteinExistence type="predicted"/>
<evidence type="ECO:0000259" key="4">
    <source>
        <dbReference type="PROSITE" id="PS51166"/>
    </source>
</evidence>
<dbReference type="InterPro" id="IPR002044">
    <property type="entry name" value="CBM20"/>
</dbReference>